<evidence type="ECO:0000313" key="2">
    <source>
        <dbReference type="EMBL" id="SFO32132.1"/>
    </source>
</evidence>
<dbReference type="STRING" id="226506.SAMN04488519_105250"/>
<feature type="transmembrane region" description="Helical" evidence="1">
    <location>
        <begin position="72"/>
        <end position="94"/>
    </location>
</feature>
<feature type="transmembrane region" description="Helical" evidence="1">
    <location>
        <begin position="125"/>
        <end position="142"/>
    </location>
</feature>
<keyword evidence="1" id="KW-1133">Transmembrane helix</keyword>
<sequence>MKKLKIYLLTYLKGMAMGAADIVPGVSGGSIALITGIYQRLLDSINAFTGDNLKLLLKFELKGFYKSVNGSFLLSLLLGIMTSIFTLSKLITWLMDEHPIPLWSFFCGLILISAFIILKEIKRWQLGVIISLLVGTALAWWVTGLPPTTSPDALWFTFVAGAIAICAMILPGISGSFILLILGKYETVLAAVSEKDILKLGLFASGCIVGILSFSRVVSWLLRKFYSTTIGLLSGFMVGSINKLWPWKVVTQYRISSSGEEKPFLTENILPSEYMAQVGSEPNLTWAIFGFVGGIVLVLGIDLLAAYLKKS</sequence>
<dbReference type="RefSeq" id="WP_091653524.1">
    <property type="nucleotide sequence ID" value="NZ_FOVW01000005.1"/>
</dbReference>
<dbReference type="EMBL" id="FOVW01000005">
    <property type="protein sequence ID" value="SFO32132.1"/>
    <property type="molecule type" value="Genomic_DNA"/>
</dbReference>
<keyword evidence="1" id="KW-0472">Membrane</keyword>
<name>A0A1I5G8D0_9BACT</name>
<organism evidence="2 3">
    <name type="scientific">Algoriphagus ornithinivorans</name>
    <dbReference type="NCBI Taxonomy" id="226506"/>
    <lineage>
        <taxon>Bacteria</taxon>
        <taxon>Pseudomonadati</taxon>
        <taxon>Bacteroidota</taxon>
        <taxon>Cytophagia</taxon>
        <taxon>Cytophagales</taxon>
        <taxon>Cyclobacteriaceae</taxon>
        <taxon>Algoriphagus</taxon>
    </lineage>
</organism>
<keyword evidence="3" id="KW-1185">Reference proteome</keyword>
<feature type="transmembrane region" description="Helical" evidence="1">
    <location>
        <begin position="100"/>
        <end position="118"/>
    </location>
</feature>
<dbReference type="Pfam" id="PF04018">
    <property type="entry name" value="VCA0040-like"/>
    <property type="match status" value="1"/>
</dbReference>
<dbReference type="PANTHER" id="PTHR37308">
    <property type="entry name" value="INTEGRAL MEMBRANE PROTEIN"/>
    <property type="match status" value="1"/>
</dbReference>
<proteinExistence type="predicted"/>
<evidence type="ECO:0000256" key="1">
    <source>
        <dbReference type="SAM" id="Phobius"/>
    </source>
</evidence>
<dbReference type="PANTHER" id="PTHR37308:SF1">
    <property type="entry name" value="POLYPRENYL-PHOSPHATE TRANSPORTER"/>
    <property type="match status" value="1"/>
</dbReference>
<keyword evidence="1" id="KW-0812">Transmembrane</keyword>
<feature type="transmembrane region" description="Helical" evidence="1">
    <location>
        <begin position="284"/>
        <end position="308"/>
    </location>
</feature>
<dbReference type="InterPro" id="IPR007163">
    <property type="entry name" value="VCA0040-like"/>
</dbReference>
<feature type="transmembrane region" description="Helical" evidence="1">
    <location>
        <begin position="154"/>
        <end position="182"/>
    </location>
</feature>
<reference evidence="3" key="1">
    <citation type="submission" date="2016-10" db="EMBL/GenBank/DDBJ databases">
        <authorList>
            <person name="Varghese N."/>
            <person name="Submissions S."/>
        </authorList>
    </citation>
    <scope>NUCLEOTIDE SEQUENCE [LARGE SCALE GENOMIC DNA]</scope>
    <source>
        <strain evidence="3">DSM 15282</strain>
    </source>
</reference>
<accession>A0A1I5G8D0</accession>
<protein>
    <submittedName>
        <fullName evidence="2">Putative membrane protein</fullName>
    </submittedName>
</protein>
<gene>
    <name evidence="2" type="ORF">SAMN04488519_105250</name>
</gene>
<dbReference type="Proteomes" id="UP000199564">
    <property type="component" value="Unassembled WGS sequence"/>
</dbReference>
<evidence type="ECO:0000313" key="3">
    <source>
        <dbReference type="Proteomes" id="UP000199564"/>
    </source>
</evidence>
<feature type="transmembrane region" description="Helical" evidence="1">
    <location>
        <begin position="202"/>
        <end position="222"/>
    </location>
</feature>
<dbReference type="AlphaFoldDB" id="A0A1I5G8D0"/>